<evidence type="ECO:0000313" key="2">
    <source>
        <dbReference type="EMBL" id="KAH9322335.1"/>
    </source>
</evidence>
<evidence type="ECO:0000313" key="3">
    <source>
        <dbReference type="Proteomes" id="UP000824469"/>
    </source>
</evidence>
<comment type="caution">
    <text evidence="2">The sequence shown here is derived from an EMBL/GenBank/DDBJ whole genome shotgun (WGS) entry which is preliminary data.</text>
</comment>
<feature type="region of interest" description="Disordered" evidence="1">
    <location>
        <begin position="1"/>
        <end position="22"/>
    </location>
</feature>
<dbReference type="EMBL" id="JAHRHJ020000003">
    <property type="protein sequence ID" value="KAH9322335.1"/>
    <property type="molecule type" value="Genomic_DNA"/>
</dbReference>
<organism evidence="2 3">
    <name type="scientific">Taxus chinensis</name>
    <name type="common">Chinese yew</name>
    <name type="synonym">Taxus wallichiana var. chinensis</name>
    <dbReference type="NCBI Taxonomy" id="29808"/>
    <lineage>
        <taxon>Eukaryota</taxon>
        <taxon>Viridiplantae</taxon>
        <taxon>Streptophyta</taxon>
        <taxon>Embryophyta</taxon>
        <taxon>Tracheophyta</taxon>
        <taxon>Spermatophyta</taxon>
        <taxon>Pinopsida</taxon>
        <taxon>Pinidae</taxon>
        <taxon>Conifers II</taxon>
        <taxon>Cupressales</taxon>
        <taxon>Taxaceae</taxon>
        <taxon>Taxus</taxon>
    </lineage>
</organism>
<dbReference type="AlphaFoldDB" id="A0AA38GJL2"/>
<feature type="region of interest" description="Disordered" evidence="1">
    <location>
        <begin position="36"/>
        <end position="62"/>
    </location>
</feature>
<name>A0AA38GJL2_TAXCH</name>
<evidence type="ECO:0000256" key="1">
    <source>
        <dbReference type="SAM" id="MobiDB-lite"/>
    </source>
</evidence>
<feature type="non-terminal residue" evidence="2">
    <location>
        <position position="1"/>
    </location>
</feature>
<dbReference type="Proteomes" id="UP000824469">
    <property type="component" value="Unassembled WGS sequence"/>
</dbReference>
<protein>
    <submittedName>
        <fullName evidence="2">Uncharacterized protein</fullName>
    </submittedName>
</protein>
<feature type="compositionally biased region" description="Acidic residues" evidence="1">
    <location>
        <begin position="1"/>
        <end position="18"/>
    </location>
</feature>
<reference evidence="2 3" key="1">
    <citation type="journal article" date="2021" name="Nat. Plants">
        <title>The Taxus genome provides insights into paclitaxel biosynthesis.</title>
        <authorList>
            <person name="Xiong X."/>
            <person name="Gou J."/>
            <person name="Liao Q."/>
            <person name="Li Y."/>
            <person name="Zhou Q."/>
            <person name="Bi G."/>
            <person name="Li C."/>
            <person name="Du R."/>
            <person name="Wang X."/>
            <person name="Sun T."/>
            <person name="Guo L."/>
            <person name="Liang H."/>
            <person name="Lu P."/>
            <person name="Wu Y."/>
            <person name="Zhang Z."/>
            <person name="Ro D.K."/>
            <person name="Shang Y."/>
            <person name="Huang S."/>
            <person name="Yan J."/>
        </authorList>
    </citation>
    <scope>NUCLEOTIDE SEQUENCE [LARGE SCALE GENOMIC DNA]</scope>
    <source>
        <strain evidence="2">Ta-2019</strain>
    </source>
</reference>
<accession>A0AA38GJL2</accession>
<keyword evidence="3" id="KW-1185">Reference proteome</keyword>
<gene>
    <name evidence="2" type="ORF">KI387_016974</name>
</gene>
<proteinExistence type="predicted"/>
<sequence>NDFIDDLMTDVVNDDENEIPSLEDIPLNEVETTSMDDLNFHSSDRMPSPAQLNVGGENFGSQ</sequence>